<organism evidence="4 5">
    <name type="scientific">Cryomyces antarcticus</name>
    <dbReference type="NCBI Taxonomy" id="329879"/>
    <lineage>
        <taxon>Eukaryota</taxon>
        <taxon>Fungi</taxon>
        <taxon>Dikarya</taxon>
        <taxon>Ascomycota</taxon>
        <taxon>Pezizomycotina</taxon>
        <taxon>Dothideomycetes</taxon>
        <taxon>Dothideomycetes incertae sedis</taxon>
        <taxon>Cryomyces</taxon>
    </lineage>
</organism>
<keyword evidence="5" id="KW-1185">Reference proteome</keyword>
<accession>A0ABR0LY88</accession>
<dbReference type="InterPro" id="IPR013730">
    <property type="entry name" value="Fyv7/TAP26"/>
</dbReference>
<feature type="compositionally biased region" description="Low complexity" evidence="3">
    <location>
        <begin position="103"/>
        <end position="114"/>
    </location>
</feature>
<name>A0ABR0LY88_9PEZI</name>
<proteinExistence type="inferred from homology"/>
<reference evidence="4 5" key="1">
    <citation type="submission" date="2023-08" db="EMBL/GenBank/DDBJ databases">
        <title>Black Yeasts Isolated from many extreme environments.</title>
        <authorList>
            <person name="Coleine C."/>
            <person name="Stajich J.E."/>
            <person name="Selbmann L."/>
        </authorList>
    </citation>
    <scope>NUCLEOTIDE SEQUENCE [LARGE SCALE GENOMIC DNA]</scope>
    <source>
        <strain evidence="4 5">CCFEE 536</strain>
    </source>
</reference>
<evidence type="ECO:0000256" key="2">
    <source>
        <dbReference type="ARBA" id="ARBA00018780"/>
    </source>
</evidence>
<evidence type="ECO:0000256" key="3">
    <source>
        <dbReference type="SAM" id="MobiDB-lite"/>
    </source>
</evidence>
<protein>
    <recommendedName>
        <fullName evidence="2">rRNA-processing protein FYV7</fullName>
    </recommendedName>
</protein>
<feature type="compositionally biased region" description="Basic and acidic residues" evidence="3">
    <location>
        <begin position="1"/>
        <end position="17"/>
    </location>
</feature>
<comment type="similarity">
    <text evidence="1">Belongs to the FYV7 family.</text>
</comment>
<feature type="compositionally biased region" description="Basic and acidic residues" evidence="3">
    <location>
        <begin position="140"/>
        <end position="174"/>
    </location>
</feature>
<dbReference type="PANTHER" id="PTHR41805:SF1">
    <property type="entry name" value="RRNA-PROCESSING PROTEIN FYV7"/>
    <property type="match status" value="1"/>
</dbReference>
<feature type="region of interest" description="Disordered" evidence="3">
    <location>
        <begin position="59"/>
        <end position="174"/>
    </location>
</feature>
<evidence type="ECO:0000256" key="1">
    <source>
        <dbReference type="ARBA" id="ARBA00006800"/>
    </source>
</evidence>
<comment type="caution">
    <text evidence="4">The sequence shown here is derived from an EMBL/GenBank/DDBJ whole genome shotgun (WGS) entry which is preliminary data.</text>
</comment>
<dbReference type="Pfam" id="PF08524">
    <property type="entry name" value="rRNA_processing"/>
    <property type="match status" value="1"/>
</dbReference>
<dbReference type="Proteomes" id="UP001357485">
    <property type="component" value="Unassembled WGS sequence"/>
</dbReference>
<dbReference type="EMBL" id="JAVRRA010008534">
    <property type="protein sequence ID" value="KAK5256433.1"/>
    <property type="molecule type" value="Genomic_DNA"/>
</dbReference>
<evidence type="ECO:0000313" key="4">
    <source>
        <dbReference type="EMBL" id="KAK5256433.1"/>
    </source>
</evidence>
<sequence length="214" mass="24173">MSSKRPREDAVDGNDRAKKQRKGFSVGPANLPDGTYKRKAQKIKQDLIHKAKIKKEYAKVKAREQAENPAPAPVFSLGTGATEPAAEPTTEPHPERQAAINDEAANPEPELAAPSYTSRRISAFPQDRKRRPKTVPFAKEASEAQKRKEEAEVRRREREEAARQRQQKIEERERFRRAMAKARTGGKNGQRKLGRESQVLLERVQRMISGNTNG</sequence>
<feature type="region of interest" description="Disordered" evidence="3">
    <location>
        <begin position="180"/>
        <end position="199"/>
    </location>
</feature>
<gene>
    <name evidence="4" type="ORF">LTR16_003280</name>
</gene>
<feature type="region of interest" description="Disordered" evidence="3">
    <location>
        <begin position="1"/>
        <end position="42"/>
    </location>
</feature>
<evidence type="ECO:0000313" key="5">
    <source>
        <dbReference type="Proteomes" id="UP001357485"/>
    </source>
</evidence>
<dbReference type="PANTHER" id="PTHR41805">
    <property type="entry name" value="EXPRESSED PROTEIN"/>
    <property type="match status" value="1"/>
</dbReference>